<dbReference type="Proteomes" id="UP000007257">
    <property type="component" value="Plasmid pRAHAQ01"/>
</dbReference>
<evidence type="ECO:0000313" key="2">
    <source>
        <dbReference type="Proteomes" id="UP000007257"/>
    </source>
</evidence>
<dbReference type="HOGENOM" id="CLU_092618_1_1_6"/>
<sequence>MRPFFSGQMQHPAADKDHVVKINVIGTSGSGKSTLARNISQKLNIPYIELDALFWKPDWQGTPDEEFFARLTEKLAASDGWVIDGNYKRTQAVKWREIDMIVWVDYSFGRTLYQAVKRAATRAWAQKEIWAGTGNRESFRKSFFSRDSIILWTLKTYAKNRRQYQALFNDPDWQHVRFVRLRSPQQTQVFLRDLAQL</sequence>
<dbReference type="GO" id="GO:0016301">
    <property type="term" value="F:kinase activity"/>
    <property type="evidence" value="ECO:0007669"/>
    <property type="project" value="UniProtKB-KW"/>
</dbReference>
<geneLocation type="plasmid" evidence="1 2">
    <name>pRAHAQ01</name>
</geneLocation>
<dbReference type="EMBL" id="CP002506">
    <property type="protein sequence ID" value="ADW76219.1"/>
    <property type="molecule type" value="Genomic_DNA"/>
</dbReference>
<protein>
    <submittedName>
        <fullName evidence="1">Shikimate kinase</fullName>
    </submittedName>
</protein>
<dbReference type="PANTHER" id="PTHR37816:SF1">
    <property type="entry name" value="TOXIN"/>
    <property type="match status" value="1"/>
</dbReference>
<dbReference type="SUPFAM" id="SSF52540">
    <property type="entry name" value="P-loop containing nucleoside triphosphate hydrolases"/>
    <property type="match status" value="1"/>
</dbReference>
<dbReference type="InterPro" id="IPR027417">
    <property type="entry name" value="P-loop_NTPase"/>
</dbReference>
<dbReference type="InterPro" id="IPR052922">
    <property type="entry name" value="Cytidylate_Kinase-2"/>
</dbReference>
<proteinExistence type="predicted"/>
<dbReference type="AlphaFoldDB" id="A0A0H3FGN3"/>
<dbReference type="PANTHER" id="PTHR37816">
    <property type="entry name" value="YALI0E33011P"/>
    <property type="match status" value="1"/>
</dbReference>
<dbReference type="eggNOG" id="COG0563">
    <property type="taxonomic scope" value="Bacteria"/>
</dbReference>
<dbReference type="KEGG" id="rah:Rahaq_4639"/>
<reference evidence="1 2" key="2">
    <citation type="journal article" date="2012" name="J. Bacteriol.">
        <title>Complete Genome Sequence of Rahnella sp. Strain Y9602, a Gammaproteobacterium Isolate from Metal- and Radionuclide-Contaminated Soil.</title>
        <authorList>
            <person name="Martinez R.J."/>
            <person name="Bruce D."/>
            <person name="Detter C."/>
            <person name="Goodwin L.A."/>
            <person name="Han J."/>
            <person name="Han C.S."/>
            <person name="Held B."/>
            <person name="Land M.L."/>
            <person name="Mikhailova N."/>
            <person name="Nolan M."/>
            <person name="Pennacchio L."/>
            <person name="Pitluck S."/>
            <person name="Tapia R."/>
            <person name="Woyke T."/>
            <person name="Sobecky P.A."/>
        </authorList>
    </citation>
    <scope>NUCLEOTIDE SEQUENCE [LARGE SCALE GENOMIC DNA]</scope>
    <source>
        <strain evidence="1 2">Y9602</strain>
        <plasmid evidence="1 2">pRAHAQ01</plasmid>
    </source>
</reference>
<gene>
    <name evidence="1" type="ordered locus">Rahaq_4639</name>
</gene>
<keyword evidence="1" id="KW-0614">Plasmid</keyword>
<keyword evidence="1" id="KW-0808">Transferase</keyword>
<evidence type="ECO:0000313" key="1">
    <source>
        <dbReference type="EMBL" id="ADW76219.1"/>
    </source>
</evidence>
<dbReference type="Gene3D" id="3.40.50.300">
    <property type="entry name" value="P-loop containing nucleotide triphosphate hydrolases"/>
    <property type="match status" value="1"/>
</dbReference>
<accession>A0A0H3FGN3</accession>
<keyword evidence="1" id="KW-0418">Kinase</keyword>
<name>A0A0H3FGN3_RAHSY</name>
<organism evidence="1 2">
    <name type="scientific">Rahnella sp. (strain Y9602)</name>
    <dbReference type="NCBI Taxonomy" id="2703885"/>
    <lineage>
        <taxon>Bacteria</taxon>
        <taxon>Pseudomonadati</taxon>
        <taxon>Pseudomonadota</taxon>
        <taxon>Gammaproteobacteria</taxon>
        <taxon>Enterobacterales</taxon>
        <taxon>Yersiniaceae</taxon>
        <taxon>Rahnella</taxon>
    </lineage>
</organism>
<reference evidence="2" key="1">
    <citation type="submission" date="2011-01" db="EMBL/GenBank/DDBJ databases">
        <title>Complete sequence of plasmid1 of Rahnella sp. Y9602.</title>
        <authorList>
            <consortium name="US DOE Joint Genome Institute"/>
            <person name="Lucas S."/>
            <person name="Copeland A."/>
            <person name="Lapidus A."/>
            <person name="Cheng J.-F."/>
            <person name="Goodwin L."/>
            <person name="Pitluck S."/>
            <person name="Lu M."/>
            <person name="Detter J.C."/>
            <person name="Han C."/>
            <person name="Tapia R."/>
            <person name="Land M."/>
            <person name="Hauser L."/>
            <person name="Kyrpides N."/>
            <person name="Ivanova N."/>
            <person name="Ovchinnikova G."/>
            <person name="Pagani I."/>
            <person name="Sobecky P.A."/>
            <person name="Martinez R.J."/>
            <person name="Woyke T."/>
        </authorList>
    </citation>
    <scope>NUCLEOTIDE SEQUENCE [LARGE SCALE GENOMIC DNA]</scope>
    <source>
        <strain evidence="2">Y9602</strain>
        <plasmid evidence="2">pRAHAQ01</plasmid>
    </source>
</reference>